<feature type="binding site" evidence="10">
    <location>
        <position position="265"/>
    </location>
    <ligand>
        <name>Mn(2+)</name>
        <dbReference type="ChEBI" id="CHEBI:29035"/>
    </ligand>
</feature>
<keyword evidence="5 12" id="KW-0812">Transmembrane</keyword>
<comment type="subcellular location">
    <subcellularLocation>
        <location evidence="1">Cell membrane</location>
        <topology evidence="1">Multi-pass membrane protein</topology>
    </subcellularLocation>
</comment>
<evidence type="ECO:0000256" key="5">
    <source>
        <dbReference type="ARBA" id="ARBA00022692"/>
    </source>
</evidence>
<feature type="region of interest" description="Disordered" evidence="11">
    <location>
        <begin position="646"/>
        <end position="716"/>
    </location>
</feature>
<dbReference type="EMBL" id="JQBM01000005">
    <property type="protein sequence ID" value="KRN45777.1"/>
    <property type="molecule type" value="Genomic_DNA"/>
</dbReference>
<dbReference type="PIRSF" id="PIRSF005091">
    <property type="entry name" value="Mmb_sulf_HI1246"/>
    <property type="match status" value="1"/>
</dbReference>
<gene>
    <name evidence="14" type="ORF">IV50_GL001364</name>
</gene>
<protein>
    <submittedName>
        <fullName evidence="14">Alkaline phosphatase superfamily protein</fullName>
    </submittedName>
</protein>
<feature type="transmembrane region" description="Helical" evidence="12">
    <location>
        <begin position="165"/>
        <end position="183"/>
    </location>
</feature>
<dbReference type="SUPFAM" id="SSF53649">
    <property type="entry name" value="Alkaline phosphatase-like"/>
    <property type="match status" value="1"/>
</dbReference>
<organism evidence="14 15">
    <name type="scientific">Weissella viridescens</name>
    <name type="common">Lactobacillus viridescens</name>
    <dbReference type="NCBI Taxonomy" id="1629"/>
    <lineage>
        <taxon>Bacteria</taxon>
        <taxon>Bacillati</taxon>
        <taxon>Bacillota</taxon>
        <taxon>Bacilli</taxon>
        <taxon>Lactobacillales</taxon>
        <taxon>Lactobacillaceae</taxon>
        <taxon>Weissella</taxon>
    </lineage>
</organism>
<dbReference type="AlphaFoldDB" id="A0A0R2GYC3"/>
<keyword evidence="4" id="KW-1003">Cell membrane</keyword>
<keyword evidence="6 12" id="KW-1133">Transmembrane helix</keyword>
<dbReference type="CDD" id="cd16015">
    <property type="entry name" value="LTA_synthase"/>
    <property type="match status" value="1"/>
</dbReference>
<comment type="caution">
    <text evidence="14">The sequence shown here is derived from an EMBL/GenBank/DDBJ whole genome shotgun (WGS) entry which is preliminary data.</text>
</comment>
<dbReference type="Gene3D" id="3.30.1120.170">
    <property type="match status" value="1"/>
</dbReference>
<comment type="pathway">
    <text evidence="2">Cell wall biogenesis; lipoteichoic acid biosynthesis.</text>
</comment>
<name>A0A0R2GYC3_WEIVI</name>
<dbReference type="GO" id="GO:0046872">
    <property type="term" value="F:metal ion binding"/>
    <property type="evidence" value="ECO:0007669"/>
    <property type="project" value="UniProtKB-KW"/>
</dbReference>
<keyword evidence="9" id="KW-0479">Metal-binding</keyword>
<feature type="transmembrane region" description="Helical" evidence="12">
    <location>
        <begin position="53"/>
        <end position="73"/>
    </location>
</feature>
<proteinExistence type="inferred from homology"/>
<feature type="binding site" evidence="9">
    <location>
        <position position="427"/>
    </location>
    <ligand>
        <name>substrate</name>
    </ligand>
</feature>
<dbReference type="InterPro" id="IPR012160">
    <property type="entry name" value="LtaS-like"/>
</dbReference>
<feature type="binding site" evidence="10">
    <location>
        <position position="309"/>
    </location>
    <ligand>
        <name>Mn(2+)</name>
        <dbReference type="ChEBI" id="CHEBI:29035"/>
    </ligand>
</feature>
<evidence type="ECO:0000259" key="13">
    <source>
        <dbReference type="Pfam" id="PF00884"/>
    </source>
</evidence>
<dbReference type="PATRIC" id="fig|1629.5.peg.1377"/>
<evidence type="ECO:0000256" key="4">
    <source>
        <dbReference type="ARBA" id="ARBA00022475"/>
    </source>
</evidence>
<evidence type="ECO:0000256" key="1">
    <source>
        <dbReference type="ARBA" id="ARBA00004651"/>
    </source>
</evidence>
<accession>A0A0R2GYC3</accession>
<reference evidence="14 15" key="1">
    <citation type="journal article" date="2015" name="Genome Announc.">
        <title>Expanding the biotechnology potential of lactobacilli through comparative genomics of 213 strains and associated genera.</title>
        <authorList>
            <person name="Sun Z."/>
            <person name="Harris H.M."/>
            <person name="McCann A."/>
            <person name="Guo C."/>
            <person name="Argimon S."/>
            <person name="Zhang W."/>
            <person name="Yang X."/>
            <person name="Jeffery I.B."/>
            <person name="Cooney J.C."/>
            <person name="Kagawa T.F."/>
            <person name="Liu W."/>
            <person name="Song Y."/>
            <person name="Salvetti E."/>
            <person name="Wrobel A."/>
            <person name="Rasinkangas P."/>
            <person name="Parkhill J."/>
            <person name="Rea M.C."/>
            <person name="O'Sullivan O."/>
            <person name="Ritari J."/>
            <person name="Douillard F.P."/>
            <person name="Paul Ross R."/>
            <person name="Yang R."/>
            <person name="Briner A.E."/>
            <person name="Felis G.E."/>
            <person name="de Vos W.M."/>
            <person name="Barrangou R."/>
            <person name="Klaenhammer T.R."/>
            <person name="Caufield P.W."/>
            <person name="Cui Y."/>
            <person name="Zhang H."/>
            <person name="O'Toole P.W."/>
        </authorList>
    </citation>
    <scope>NUCLEOTIDE SEQUENCE [LARGE SCALE GENOMIC DNA]</scope>
    <source>
        <strain evidence="14 15">DSM 20410</strain>
    </source>
</reference>
<dbReference type="Proteomes" id="UP000051992">
    <property type="component" value="Unassembled WGS sequence"/>
</dbReference>
<evidence type="ECO:0000256" key="3">
    <source>
        <dbReference type="ARBA" id="ARBA00009983"/>
    </source>
</evidence>
<feature type="transmembrane region" description="Helical" evidence="12">
    <location>
        <begin position="135"/>
        <end position="153"/>
    </location>
</feature>
<evidence type="ECO:0000313" key="14">
    <source>
        <dbReference type="EMBL" id="KRN45777.1"/>
    </source>
</evidence>
<evidence type="ECO:0000256" key="11">
    <source>
        <dbReference type="SAM" id="MobiDB-lite"/>
    </source>
</evidence>
<evidence type="ECO:0000256" key="10">
    <source>
        <dbReference type="PIRSR" id="PIRSR005091-3"/>
    </source>
</evidence>
<comment type="similarity">
    <text evidence="3">Belongs to the LTA synthase family.</text>
</comment>
<evidence type="ECO:0000256" key="6">
    <source>
        <dbReference type="ARBA" id="ARBA00022989"/>
    </source>
</evidence>
<dbReference type="InterPro" id="IPR050448">
    <property type="entry name" value="OpgB/LTA_synthase_biosynth"/>
</dbReference>
<keyword evidence="9" id="KW-0464">Manganese</keyword>
<evidence type="ECO:0000256" key="8">
    <source>
        <dbReference type="PIRSR" id="PIRSR005091-1"/>
    </source>
</evidence>
<evidence type="ECO:0000256" key="12">
    <source>
        <dbReference type="SAM" id="Phobius"/>
    </source>
</evidence>
<feature type="transmembrane region" description="Helical" evidence="12">
    <location>
        <begin position="80"/>
        <end position="100"/>
    </location>
</feature>
<dbReference type="Gene3D" id="3.40.720.10">
    <property type="entry name" value="Alkaline Phosphatase, subunit A"/>
    <property type="match status" value="1"/>
</dbReference>
<sequence>MERVVQTAKKSGAYLFNSTMGFFLLNVFFVWLKTYMVYQHDFSLGAKGPMQEFLLFFNPIPTAIILLSIGLYFKGRASYWTMLLMNLVQSIWLFSNILYYREFSDFLSLNIINSGSSAGNNLGKALGGIIDPTDFLVFADIIVLTLLIAFKLIHVNRHAVRRWVAGLTTLLGVALMFVGYGLSESDRSGLLVRTFDNNYIVKYLGLNEYAAYNIYKTQKTAEVKKQATPKNLEKIEKFVKSNNTIPNAQYYGTVKGKNVVMFHLESFQQFLIDYKVDGEPVTPNINRFYHDQNSLSFDNFYNQVGQGKTADAENMLENGLYGLASGAAMVNYGSTNTYQAVPNMLDQRGYTTAAFHGDVASFWNRDNTYKNWGYDYFFSKPFYKGANKDDYNIGYGMKDKIFLKDASQYLDQLPQPFYSKVITVTNHYPYDLDKKNISINKTDTGDKTVDGYVQTARYLDQAFGEFERYLKKSGMYDNTVIVLYGDHYGISENHPKAIAKLMGKDSVTPYDLANWQKVPLIIHSPGLKGGIKHTYGGEIDVMPTLMHLLGISTADNIQFGQDLLAKNNKQVVPFRNGNFVSKNYVKYGGNYYVTSTGTQINPKEDPRAKAIIDNDQNYVNDSLTYSDQVQTGDLLRFHKLAGYKQDDPKNYSYKQDDPKNYSYKKNDTLKSLKDLEKKKPTSAMQKTGGKIPEYETNAPELGGEPQTIPEAISSSQ</sequence>
<feature type="compositionally biased region" description="Basic and acidic residues" evidence="11">
    <location>
        <begin position="646"/>
        <end position="679"/>
    </location>
</feature>
<dbReference type="PANTHER" id="PTHR47371:SF3">
    <property type="entry name" value="PHOSPHOGLYCEROL TRANSFERASE I"/>
    <property type="match status" value="1"/>
</dbReference>
<evidence type="ECO:0000256" key="7">
    <source>
        <dbReference type="ARBA" id="ARBA00023136"/>
    </source>
</evidence>
<evidence type="ECO:0000256" key="2">
    <source>
        <dbReference type="ARBA" id="ARBA00004936"/>
    </source>
</evidence>
<dbReference type="RefSeq" id="WP_057746915.1">
    <property type="nucleotide sequence ID" value="NZ_JQBM01000005.1"/>
</dbReference>
<evidence type="ECO:0000256" key="9">
    <source>
        <dbReference type="PIRSR" id="PIRSR005091-2"/>
    </source>
</evidence>
<keyword evidence="15" id="KW-1185">Reference proteome</keyword>
<feature type="active site" evidence="8">
    <location>
        <position position="309"/>
    </location>
</feature>
<dbReference type="InterPro" id="IPR017850">
    <property type="entry name" value="Alkaline_phosphatase_core_sf"/>
</dbReference>
<feature type="binding site" evidence="10">
    <location>
        <position position="486"/>
    </location>
    <ligand>
        <name>Mn(2+)</name>
        <dbReference type="ChEBI" id="CHEBI:29035"/>
    </ligand>
</feature>
<dbReference type="Pfam" id="PF00884">
    <property type="entry name" value="Sulfatase"/>
    <property type="match status" value="1"/>
</dbReference>
<feature type="binding site" evidence="10">
    <location>
        <position position="487"/>
    </location>
    <ligand>
        <name>Mn(2+)</name>
        <dbReference type="ChEBI" id="CHEBI:29035"/>
    </ligand>
</feature>
<dbReference type="GO" id="GO:0005886">
    <property type="term" value="C:plasma membrane"/>
    <property type="evidence" value="ECO:0007669"/>
    <property type="project" value="UniProtKB-SubCell"/>
</dbReference>
<feature type="transmembrane region" description="Helical" evidence="12">
    <location>
        <begin position="12"/>
        <end position="33"/>
    </location>
</feature>
<dbReference type="PANTHER" id="PTHR47371">
    <property type="entry name" value="LIPOTEICHOIC ACID SYNTHASE"/>
    <property type="match status" value="1"/>
</dbReference>
<dbReference type="InterPro" id="IPR000917">
    <property type="entry name" value="Sulfatase_N"/>
</dbReference>
<dbReference type="OrthoDB" id="5901192at2"/>
<evidence type="ECO:0000313" key="15">
    <source>
        <dbReference type="Proteomes" id="UP000051992"/>
    </source>
</evidence>
<keyword evidence="7 12" id="KW-0472">Membrane</keyword>
<feature type="domain" description="Sulfatase N-terminal" evidence="13">
    <location>
        <begin position="257"/>
        <end position="551"/>
    </location>
</feature>